<gene>
    <name evidence="1" type="ORF">PENTCL1PPCAC_13002</name>
</gene>
<protein>
    <submittedName>
        <fullName evidence="1">Uncharacterized protein</fullName>
    </submittedName>
</protein>
<evidence type="ECO:0000313" key="2">
    <source>
        <dbReference type="Proteomes" id="UP001432027"/>
    </source>
</evidence>
<evidence type="ECO:0000313" key="1">
    <source>
        <dbReference type="EMBL" id="GMS90827.1"/>
    </source>
</evidence>
<proteinExistence type="predicted"/>
<name>A0AAV5T8Y5_9BILA</name>
<keyword evidence="2" id="KW-1185">Reference proteome</keyword>
<dbReference type="AlphaFoldDB" id="A0AAV5T8Y5"/>
<dbReference type="Proteomes" id="UP001432027">
    <property type="component" value="Unassembled WGS sequence"/>
</dbReference>
<sequence>MYMIIVCQKRNGNFYLNADSRNINIPCFCLSMNSSGVVIRERYELNSEPRLLREGNRKRSARSSIPSTIIRGIKSCVERFDCKRITFRSVLVDDIFMSRISPILSTNDNLIIGFDNTVSEDKYDDYRPRSNFQYTEKFLKWLVSLKAKRLELSELPIHLTAESCAKLLRDLANYSQDSELQILLE</sequence>
<dbReference type="EMBL" id="BTSX01000003">
    <property type="protein sequence ID" value="GMS90827.1"/>
    <property type="molecule type" value="Genomic_DNA"/>
</dbReference>
<reference evidence="1" key="1">
    <citation type="submission" date="2023-10" db="EMBL/GenBank/DDBJ databases">
        <title>Genome assembly of Pristionchus species.</title>
        <authorList>
            <person name="Yoshida K."/>
            <person name="Sommer R.J."/>
        </authorList>
    </citation>
    <scope>NUCLEOTIDE SEQUENCE</scope>
    <source>
        <strain evidence="1">RS0144</strain>
    </source>
</reference>
<comment type="caution">
    <text evidence="1">The sequence shown here is derived from an EMBL/GenBank/DDBJ whole genome shotgun (WGS) entry which is preliminary data.</text>
</comment>
<accession>A0AAV5T8Y5</accession>
<organism evidence="1 2">
    <name type="scientific">Pristionchus entomophagus</name>
    <dbReference type="NCBI Taxonomy" id="358040"/>
    <lineage>
        <taxon>Eukaryota</taxon>
        <taxon>Metazoa</taxon>
        <taxon>Ecdysozoa</taxon>
        <taxon>Nematoda</taxon>
        <taxon>Chromadorea</taxon>
        <taxon>Rhabditida</taxon>
        <taxon>Rhabditina</taxon>
        <taxon>Diplogasteromorpha</taxon>
        <taxon>Diplogasteroidea</taxon>
        <taxon>Neodiplogasteridae</taxon>
        <taxon>Pristionchus</taxon>
    </lineage>
</organism>